<dbReference type="STRING" id="257708.RGI145_10345"/>
<accession>A0A1L7AF52</accession>
<evidence type="ECO:0000256" key="7">
    <source>
        <dbReference type="ARBA" id="ARBA00022840"/>
    </source>
</evidence>
<name>A0A1L7AF52_9PROT</name>
<evidence type="ECO:0000259" key="8">
    <source>
        <dbReference type="Pfam" id="PF02518"/>
    </source>
</evidence>
<proteinExistence type="predicted"/>
<evidence type="ECO:0000256" key="2">
    <source>
        <dbReference type="ARBA" id="ARBA00012438"/>
    </source>
</evidence>
<feature type="domain" description="Histidine kinase/HSP90-like ATPase" evidence="8">
    <location>
        <begin position="131"/>
        <end position="218"/>
    </location>
</feature>
<dbReference type="EC" id="2.7.13.3" evidence="2"/>
<evidence type="ECO:0000256" key="6">
    <source>
        <dbReference type="ARBA" id="ARBA00022777"/>
    </source>
</evidence>
<evidence type="ECO:0000256" key="4">
    <source>
        <dbReference type="ARBA" id="ARBA00022679"/>
    </source>
</evidence>
<dbReference type="Pfam" id="PF02518">
    <property type="entry name" value="HATPase_c"/>
    <property type="match status" value="1"/>
</dbReference>
<dbReference type="InterPro" id="IPR036890">
    <property type="entry name" value="HATPase_C_sf"/>
</dbReference>
<reference evidence="9 10" key="1">
    <citation type="submission" date="2016-05" db="EMBL/GenBank/DDBJ databases">
        <title>Complete Genome and Methylome Analysis of Psychrotrophic Bacterial Isolates from Antarctic Lake Untersee.</title>
        <authorList>
            <person name="Fomenkov A."/>
            <person name="Akimov V.N."/>
            <person name="Vasilyeva L.V."/>
            <person name="Andersen D."/>
            <person name="Vincze T."/>
            <person name="Roberts R.J."/>
        </authorList>
    </citation>
    <scope>NUCLEOTIDE SEQUENCE [LARGE SCALE GENOMIC DNA]</scope>
    <source>
        <strain evidence="9 10">U14-5</strain>
    </source>
</reference>
<dbReference type="AlphaFoldDB" id="A0A1L7AF52"/>
<comment type="catalytic activity">
    <reaction evidence="1">
        <text>ATP + protein L-histidine = ADP + protein N-phospho-L-histidine.</text>
        <dbReference type="EC" id="2.7.13.3"/>
    </reaction>
</comment>
<dbReference type="Gene3D" id="3.30.565.10">
    <property type="entry name" value="Histidine kinase-like ATPase, C-terminal domain"/>
    <property type="match status" value="1"/>
</dbReference>
<evidence type="ECO:0000256" key="3">
    <source>
        <dbReference type="ARBA" id="ARBA00022553"/>
    </source>
</evidence>
<organism evidence="9 10">
    <name type="scientific">Roseomonas gilardii</name>
    <dbReference type="NCBI Taxonomy" id="257708"/>
    <lineage>
        <taxon>Bacteria</taxon>
        <taxon>Pseudomonadati</taxon>
        <taxon>Pseudomonadota</taxon>
        <taxon>Alphaproteobacteria</taxon>
        <taxon>Acetobacterales</taxon>
        <taxon>Roseomonadaceae</taxon>
        <taxon>Roseomonas</taxon>
    </lineage>
</organism>
<keyword evidence="4" id="KW-0808">Transferase</keyword>
<dbReference type="PANTHER" id="PTHR41523:SF8">
    <property type="entry name" value="ETHYLENE RESPONSE SENSOR PROTEIN"/>
    <property type="match status" value="1"/>
</dbReference>
<keyword evidence="7" id="KW-0067">ATP-binding</keyword>
<keyword evidence="5" id="KW-0547">Nucleotide-binding</keyword>
<dbReference type="eggNOG" id="COG3920">
    <property type="taxonomic scope" value="Bacteria"/>
</dbReference>
<evidence type="ECO:0000313" key="10">
    <source>
        <dbReference type="Proteomes" id="UP000185494"/>
    </source>
</evidence>
<keyword evidence="3" id="KW-0597">Phosphoprotein</keyword>
<dbReference type="GO" id="GO:0005524">
    <property type="term" value="F:ATP binding"/>
    <property type="evidence" value="ECO:0007669"/>
    <property type="project" value="UniProtKB-KW"/>
</dbReference>
<dbReference type="Proteomes" id="UP000185494">
    <property type="component" value="Chromosome 1"/>
</dbReference>
<dbReference type="KEGG" id="rgi:RGI145_10345"/>
<dbReference type="RefSeq" id="WP_075798280.1">
    <property type="nucleotide sequence ID" value="NZ_CP015583.1"/>
</dbReference>
<dbReference type="GO" id="GO:0004673">
    <property type="term" value="F:protein histidine kinase activity"/>
    <property type="evidence" value="ECO:0007669"/>
    <property type="project" value="UniProtKB-EC"/>
</dbReference>
<evidence type="ECO:0000256" key="5">
    <source>
        <dbReference type="ARBA" id="ARBA00022741"/>
    </source>
</evidence>
<protein>
    <recommendedName>
        <fullName evidence="2">histidine kinase</fullName>
        <ecNumber evidence="2">2.7.13.3</ecNumber>
    </recommendedName>
</protein>
<dbReference type="SUPFAM" id="SSF55874">
    <property type="entry name" value="ATPase domain of HSP90 chaperone/DNA topoisomerase II/histidine kinase"/>
    <property type="match status" value="1"/>
</dbReference>
<dbReference type="CDD" id="cd16936">
    <property type="entry name" value="HATPase_RsbW-like"/>
    <property type="match status" value="1"/>
</dbReference>
<evidence type="ECO:0000313" key="9">
    <source>
        <dbReference type="EMBL" id="APT57438.1"/>
    </source>
</evidence>
<dbReference type="PANTHER" id="PTHR41523">
    <property type="entry name" value="TWO-COMPONENT SYSTEM SENSOR PROTEIN"/>
    <property type="match status" value="1"/>
</dbReference>
<keyword evidence="6" id="KW-0418">Kinase</keyword>
<gene>
    <name evidence="9" type="ORF">RGI145_10345</name>
</gene>
<sequence length="224" mass="24888">MSLDVSDPSLIPSLTRMMHRPRHDAGDDALRQLRHHSKNALQRILAQLWHSEDLQATPEGRRLVRDLENRISLSAGISDDLFGFTREPRPLDERLRSLCEKVVGLMADPDQRIALTLQIDGACPDHLENVVLRIAHEMVGNAVKHGLHVRLSGRITVEFGWRGQGWQLRVTDDGWGPSPGAVDGDGMQLMRSLSEPYGGRIVMSRQDSTTGVTLDLPAADFGSH</sequence>
<evidence type="ECO:0000256" key="1">
    <source>
        <dbReference type="ARBA" id="ARBA00000085"/>
    </source>
</evidence>
<dbReference type="EMBL" id="CP015583">
    <property type="protein sequence ID" value="APT57438.1"/>
    <property type="molecule type" value="Genomic_DNA"/>
</dbReference>
<dbReference type="InterPro" id="IPR003594">
    <property type="entry name" value="HATPase_dom"/>
</dbReference>